<dbReference type="SUPFAM" id="SSF53328">
    <property type="entry name" value="Formyltransferase"/>
    <property type="match status" value="1"/>
</dbReference>
<evidence type="ECO:0000256" key="1">
    <source>
        <dbReference type="ARBA" id="ARBA00010699"/>
    </source>
</evidence>
<dbReference type="Pfam" id="PF00551">
    <property type="entry name" value="Formyl_trans_N"/>
    <property type="match status" value="1"/>
</dbReference>
<feature type="domain" description="Formyl transferase N-terminal" evidence="5">
    <location>
        <begin position="90"/>
        <end position="194"/>
    </location>
</feature>
<sequence length="362" mass="40157">MGRDEFSCLVLEELYKANDVWKQLLIATTPDQHIGRRGSVLSISPLKQLGEKFDLPVYTIPQVKKEFRSWALPPPFELNSDARNDPPQDHLLITASFGRILSERMLSLFQYGRKLNVHPSLLPAYRGPAPIQHSILNDDKETGVCVIEMLKKKEGIDAGSLWGCTKMEMPLNSTFPMLRDTLATEGGKLLVSVLRDMINGKAVAQPQSPAENAPKAPFILPADATVNFHTMTADEIYRRWRAISHQTPLVLPLADGKPLQLLYVDLADTWVRSDYAIATAHLPVATGTAIFVKKQNALLVRCAGWTILSITAVRPENKPARTAAQFWNGLPEVKAGEKEVVLGELTGQVELGPRPILKHFFG</sequence>
<dbReference type="AlphaFoldDB" id="A0A9W8JSB0"/>
<dbReference type="InterPro" id="IPR041711">
    <property type="entry name" value="Met-tRNA-FMT_N"/>
</dbReference>
<dbReference type="InterPro" id="IPR011034">
    <property type="entry name" value="Formyl_transferase-like_C_sf"/>
</dbReference>
<protein>
    <recommendedName>
        <fullName evidence="2">methionyl-tRNA formyltransferase</fullName>
        <ecNumber evidence="2">2.1.2.9</ecNumber>
    </recommendedName>
</protein>
<feature type="domain" description="Formyl transferase C-terminal" evidence="6">
    <location>
        <begin position="221"/>
        <end position="330"/>
    </location>
</feature>
<proteinExistence type="inferred from homology"/>
<dbReference type="PANTHER" id="PTHR11138:SF5">
    <property type="entry name" value="METHIONYL-TRNA FORMYLTRANSFERASE, MITOCHONDRIAL"/>
    <property type="match status" value="1"/>
</dbReference>
<keyword evidence="3" id="KW-0808">Transferase</keyword>
<dbReference type="InterPro" id="IPR005793">
    <property type="entry name" value="Formyl_trans_C"/>
</dbReference>
<evidence type="ECO:0000256" key="4">
    <source>
        <dbReference type="ARBA" id="ARBA00022917"/>
    </source>
</evidence>
<evidence type="ECO:0000259" key="6">
    <source>
        <dbReference type="Pfam" id="PF02911"/>
    </source>
</evidence>
<dbReference type="Pfam" id="PF02911">
    <property type="entry name" value="Formyl_trans_C"/>
    <property type="match status" value="1"/>
</dbReference>
<reference evidence="7" key="1">
    <citation type="submission" date="2022-07" db="EMBL/GenBank/DDBJ databases">
        <title>Genome Sequence of Agrocybe chaxingu.</title>
        <authorList>
            <person name="Buettner E."/>
        </authorList>
    </citation>
    <scope>NUCLEOTIDE SEQUENCE</scope>
    <source>
        <strain evidence="7">MP-N11</strain>
    </source>
</reference>
<keyword evidence="4" id="KW-0648">Protein biosynthesis</keyword>
<dbReference type="Gene3D" id="3.40.50.12230">
    <property type="match status" value="1"/>
</dbReference>
<gene>
    <name evidence="7" type="ORF">NLJ89_g9919</name>
</gene>
<keyword evidence="8" id="KW-1185">Reference proteome</keyword>
<dbReference type="OrthoDB" id="10268103at2759"/>
<dbReference type="InterPro" id="IPR036477">
    <property type="entry name" value="Formyl_transf_N_sf"/>
</dbReference>
<dbReference type="InterPro" id="IPR002376">
    <property type="entry name" value="Formyl_transf_N"/>
</dbReference>
<evidence type="ECO:0000259" key="5">
    <source>
        <dbReference type="Pfam" id="PF00551"/>
    </source>
</evidence>
<evidence type="ECO:0000256" key="3">
    <source>
        <dbReference type="ARBA" id="ARBA00022679"/>
    </source>
</evidence>
<comment type="similarity">
    <text evidence="1">Belongs to the Fmt family.</text>
</comment>
<evidence type="ECO:0000313" key="7">
    <source>
        <dbReference type="EMBL" id="KAJ3500148.1"/>
    </source>
</evidence>
<name>A0A9W8JSB0_9AGAR</name>
<dbReference type="EMBL" id="JANKHO010001658">
    <property type="protein sequence ID" value="KAJ3500148.1"/>
    <property type="molecule type" value="Genomic_DNA"/>
</dbReference>
<dbReference type="EC" id="2.1.2.9" evidence="2"/>
<evidence type="ECO:0000256" key="2">
    <source>
        <dbReference type="ARBA" id="ARBA00012261"/>
    </source>
</evidence>
<dbReference type="CDD" id="cd08646">
    <property type="entry name" value="FMT_core_Met-tRNA-FMT_N"/>
    <property type="match status" value="1"/>
</dbReference>
<dbReference type="SUPFAM" id="SSF50486">
    <property type="entry name" value="FMT C-terminal domain-like"/>
    <property type="match status" value="1"/>
</dbReference>
<dbReference type="Proteomes" id="UP001148786">
    <property type="component" value="Unassembled WGS sequence"/>
</dbReference>
<organism evidence="7 8">
    <name type="scientific">Agrocybe chaxingu</name>
    <dbReference type="NCBI Taxonomy" id="84603"/>
    <lineage>
        <taxon>Eukaryota</taxon>
        <taxon>Fungi</taxon>
        <taxon>Dikarya</taxon>
        <taxon>Basidiomycota</taxon>
        <taxon>Agaricomycotina</taxon>
        <taxon>Agaricomycetes</taxon>
        <taxon>Agaricomycetidae</taxon>
        <taxon>Agaricales</taxon>
        <taxon>Agaricineae</taxon>
        <taxon>Strophariaceae</taxon>
        <taxon>Agrocybe</taxon>
    </lineage>
</organism>
<comment type="caution">
    <text evidence="7">The sequence shown here is derived from an EMBL/GenBank/DDBJ whole genome shotgun (WGS) entry which is preliminary data.</text>
</comment>
<dbReference type="GO" id="GO:0005739">
    <property type="term" value="C:mitochondrion"/>
    <property type="evidence" value="ECO:0007669"/>
    <property type="project" value="TreeGrafter"/>
</dbReference>
<dbReference type="PANTHER" id="PTHR11138">
    <property type="entry name" value="METHIONYL-TRNA FORMYLTRANSFERASE"/>
    <property type="match status" value="1"/>
</dbReference>
<accession>A0A9W8JSB0</accession>
<evidence type="ECO:0000313" key="8">
    <source>
        <dbReference type="Proteomes" id="UP001148786"/>
    </source>
</evidence>
<dbReference type="GO" id="GO:0004479">
    <property type="term" value="F:methionyl-tRNA formyltransferase activity"/>
    <property type="evidence" value="ECO:0007669"/>
    <property type="project" value="UniProtKB-EC"/>
</dbReference>